<evidence type="ECO:0008006" key="4">
    <source>
        <dbReference type="Google" id="ProtNLM"/>
    </source>
</evidence>
<feature type="transmembrane region" description="Helical" evidence="1">
    <location>
        <begin position="36"/>
        <end position="55"/>
    </location>
</feature>
<protein>
    <recommendedName>
        <fullName evidence="4">Mid2-like cell wall stress sensor domain protein</fullName>
    </recommendedName>
</protein>
<keyword evidence="1" id="KW-0472">Membrane</keyword>
<gene>
    <name evidence="2" type="ORF">J2R98_001197</name>
</gene>
<sequence>MFIVNEIVILIMLFGFAALATYVLKDAINSEKKGLTYLLIVISVLILVMAVVVLLELI</sequence>
<dbReference type="EMBL" id="JAUSUP010000002">
    <property type="protein sequence ID" value="MDQ0351383.1"/>
    <property type="molecule type" value="Genomic_DNA"/>
</dbReference>
<keyword evidence="1" id="KW-1133">Transmembrane helix</keyword>
<dbReference type="RefSeq" id="WP_307067068.1">
    <property type="nucleotide sequence ID" value="NZ_JAUSUP010000002.1"/>
</dbReference>
<proteinExistence type="predicted"/>
<dbReference type="Proteomes" id="UP001236723">
    <property type="component" value="Unassembled WGS sequence"/>
</dbReference>
<keyword evidence="1" id="KW-0812">Transmembrane</keyword>
<name>A0ABU0DSE9_9BACI</name>
<comment type="caution">
    <text evidence="2">The sequence shown here is derived from an EMBL/GenBank/DDBJ whole genome shotgun (WGS) entry which is preliminary data.</text>
</comment>
<evidence type="ECO:0000313" key="3">
    <source>
        <dbReference type="Proteomes" id="UP001236723"/>
    </source>
</evidence>
<evidence type="ECO:0000313" key="2">
    <source>
        <dbReference type="EMBL" id="MDQ0351383.1"/>
    </source>
</evidence>
<keyword evidence="3" id="KW-1185">Reference proteome</keyword>
<reference evidence="2 3" key="1">
    <citation type="submission" date="2023-07" db="EMBL/GenBank/DDBJ databases">
        <title>Genomic Encyclopedia of Type Strains, Phase IV (KMG-IV): sequencing the most valuable type-strain genomes for metagenomic binning, comparative biology and taxonomic classification.</title>
        <authorList>
            <person name="Goeker M."/>
        </authorList>
    </citation>
    <scope>NUCLEOTIDE SEQUENCE [LARGE SCALE GENOMIC DNA]</scope>
    <source>
        <strain evidence="2 3">DSM 15448</strain>
    </source>
</reference>
<organism evidence="2 3">
    <name type="scientific">Alkalibacillus filiformis</name>
    <dbReference type="NCBI Taxonomy" id="200990"/>
    <lineage>
        <taxon>Bacteria</taxon>
        <taxon>Bacillati</taxon>
        <taxon>Bacillota</taxon>
        <taxon>Bacilli</taxon>
        <taxon>Bacillales</taxon>
        <taxon>Bacillaceae</taxon>
        <taxon>Alkalibacillus</taxon>
    </lineage>
</organism>
<accession>A0ABU0DSE9</accession>
<evidence type="ECO:0000256" key="1">
    <source>
        <dbReference type="SAM" id="Phobius"/>
    </source>
</evidence>
<feature type="transmembrane region" description="Helical" evidence="1">
    <location>
        <begin position="6"/>
        <end position="24"/>
    </location>
</feature>